<keyword evidence="7" id="KW-1185">Reference proteome</keyword>
<evidence type="ECO:0000256" key="2">
    <source>
        <dbReference type="ARBA" id="ARBA00023125"/>
    </source>
</evidence>
<dbReference type="EMBL" id="BMMK01000065">
    <property type="protein sequence ID" value="GGM83836.1"/>
    <property type="molecule type" value="Genomic_DNA"/>
</dbReference>
<feature type="region of interest" description="Disordered" evidence="4">
    <location>
        <begin position="48"/>
        <end position="84"/>
    </location>
</feature>
<dbReference type="InterPro" id="IPR000792">
    <property type="entry name" value="Tscrpt_reg_LuxR_C"/>
</dbReference>
<organism evidence="6 7">
    <name type="scientific">Longimycelium tulufanense</name>
    <dbReference type="NCBI Taxonomy" id="907463"/>
    <lineage>
        <taxon>Bacteria</taxon>
        <taxon>Bacillati</taxon>
        <taxon>Actinomycetota</taxon>
        <taxon>Actinomycetes</taxon>
        <taxon>Pseudonocardiales</taxon>
        <taxon>Pseudonocardiaceae</taxon>
        <taxon>Longimycelium</taxon>
    </lineage>
</organism>
<dbReference type="PANTHER" id="PTHR44688:SF25">
    <property type="entry name" value="HTH LUXR-TYPE DOMAIN-CONTAINING PROTEIN"/>
    <property type="match status" value="1"/>
</dbReference>
<dbReference type="PROSITE" id="PS50043">
    <property type="entry name" value="HTH_LUXR_2"/>
    <property type="match status" value="1"/>
</dbReference>
<keyword evidence="1" id="KW-0805">Transcription regulation</keyword>
<dbReference type="SMART" id="SM00421">
    <property type="entry name" value="HTH_LUXR"/>
    <property type="match status" value="1"/>
</dbReference>
<dbReference type="PANTHER" id="PTHR44688">
    <property type="entry name" value="DNA-BINDING TRANSCRIPTIONAL ACTIVATOR DEVR_DOSR"/>
    <property type="match status" value="1"/>
</dbReference>
<dbReference type="InterPro" id="IPR016032">
    <property type="entry name" value="Sig_transdc_resp-reg_C-effctor"/>
</dbReference>
<sequence length="154" mass="16861">MILDARPNVPEQVEYVTGIRNVLTEVLRLQTRTLELLATLPGAAPRSVRPEEIKLPVRRESHEAPPTRPQPPRTEPVPDMGGLTPRELDVLSALAAGSSNRQIARGLGISERTVKAHVRAIFAKLEVTSRTEAAVRALRYGLVLNNRPKPDSAA</sequence>
<feature type="compositionally biased region" description="Basic and acidic residues" evidence="4">
    <location>
        <begin position="48"/>
        <end position="65"/>
    </location>
</feature>
<dbReference type="SUPFAM" id="SSF46894">
    <property type="entry name" value="C-terminal effector domain of the bipartite response regulators"/>
    <property type="match status" value="1"/>
</dbReference>
<evidence type="ECO:0000256" key="4">
    <source>
        <dbReference type="SAM" id="MobiDB-lite"/>
    </source>
</evidence>
<evidence type="ECO:0000259" key="5">
    <source>
        <dbReference type="PROSITE" id="PS50043"/>
    </source>
</evidence>
<proteinExistence type="predicted"/>
<gene>
    <name evidence="6" type="ORF">GCM10012275_63050</name>
</gene>
<protein>
    <submittedName>
        <fullName evidence="6">DNA-binding response regulator</fullName>
    </submittedName>
</protein>
<dbReference type="PROSITE" id="PS00622">
    <property type="entry name" value="HTH_LUXR_1"/>
    <property type="match status" value="1"/>
</dbReference>
<dbReference type="AlphaFoldDB" id="A0A8J3CET4"/>
<dbReference type="GO" id="GO:0003677">
    <property type="term" value="F:DNA binding"/>
    <property type="evidence" value="ECO:0007669"/>
    <property type="project" value="UniProtKB-KW"/>
</dbReference>
<dbReference type="InterPro" id="IPR036388">
    <property type="entry name" value="WH-like_DNA-bd_sf"/>
</dbReference>
<dbReference type="Pfam" id="PF00196">
    <property type="entry name" value="GerE"/>
    <property type="match status" value="1"/>
</dbReference>
<reference evidence="6" key="2">
    <citation type="submission" date="2020-09" db="EMBL/GenBank/DDBJ databases">
        <authorList>
            <person name="Sun Q."/>
            <person name="Zhou Y."/>
        </authorList>
    </citation>
    <scope>NUCLEOTIDE SEQUENCE</scope>
    <source>
        <strain evidence="6">CGMCC 4.5737</strain>
    </source>
</reference>
<dbReference type="CDD" id="cd06170">
    <property type="entry name" value="LuxR_C_like"/>
    <property type="match status" value="1"/>
</dbReference>
<feature type="domain" description="HTH luxR-type" evidence="5">
    <location>
        <begin position="76"/>
        <end position="141"/>
    </location>
</feature>
<evidence type="ECO:0000256" key="1">
    <source>
        <dbReference type="ARBA" id="ARBA00023015"/>
    </source>
</evidence>
<evidence type="ECO:0000313" key="6">
    <source>
        <dbReference type="EMBL" id="GGM83836.1"/>
    </source>
</evidence>
<dbReference type="Gene3D" id="1.10.10.10">
    <property type="entry name" value="Winged helix-like DNA-binding domain superfamily/Winged helix DNA-binding domain"/>
    <property type="match status" value="1"/>
</dbReference>
<keyword evidence="3" id="KW-0804">Transcription</keyword>
<name>A0A8J3CET4_9PSEU</name>
<dbReference type="PRINTS" id="PR00038">
    <property type="entry name" value="HTHLUXR"/>
</dbReference>
<dbReference type="RefSeq" id="WP_308424800.1">
    <property type="nucleotide sequence ID" value="NZ_BMMK01000065.1"/>
</dbReference>
<dbReference type="Proteomes" id="UP000637578">
    <property type="component" value="Unassembled WGS sequence"/>
</dbReference>
<evidence type="ECO:0000256" key="3">
    <source>
        <dbReference type="ARBA" id="ARBA00023163"/>
    </source>
</evidence>
<accession>A0A8J3CET4</accession>
<evidence type="ECO:0000313" key="7">
    <source>
        <dbReference type="Proteomes" id="UP000637578"/>
    </source>
</evidence>
<keyword evidence="2 6" id="KW-0238">DNA-binding</keyword>
<reference evidence="6" key="1">
    <citation type="journal article" date="2014" name="Int. J. Syst. Evol. Microbiol.">
        <title>Complete genome sequence of Corynebacterium casei LMG S-19264T (=DSM 44701T), isolated from a smear-ripened cheese.</title>
        <authorList>
            <consortium name="US DOE Joint Genome Institute (JGI-PGF)"/>
            <person name="Walter F."/>
            <person name="Albersmeier A."/>
            <person name="Kalinowski J."/>
            <person name="Ruckert C."/>
        </authorList>
    </citation>
    <scope>NUCLEOTIDE SEQUENCE</scope>
    <source>
        <strain evidence="6">CGMCC 4.5737</strain>
    </source>
</reference>
<comment type="caution">
    <text evidence="6">The sequence shown here is derived from an EMBL/GenBank/DDBJ whole genome shotgun (WGS) entry which is preliminary data.</text>
</comment>
<feature type="compositionally biased region" description="Pro residues" evidence="4">
    <location>
        <begin position="66"/>
        <end position="75"/>
    </location>
</feature>
<dbReference type="GO" id="GO:0006355">
    <property type="term" value="P:regulation of DNA-templated transcription"/>
    <property type="evidence" value="ECO:0007669"/>
    <property type="project" value="InterPro"/>
</dbReference>